<reference evidence="2" key="1">
    <citation type="submission" date="2020-04" db="EMBL/GenBank/DDBJ databases">
        <authorList>
            <person name="Chiriac C."/>
            <person name="Salcher M."/>
            <person name="Ghai R."/>
            <person name="Kavagutti S V."/>
        </authorList>
    </citation>
    <scope>NUCLEOTIDE SEQUENCE</scope>
</reference>
<proteinExistence type="predicted"/>
<feature type="compositionally biased region" description="Basic and acidic residues" evidence="1">
    <location>
        <begin position="313"/>
        <end position="342"/>
    </location>
</feature>
<feature type="region of interest" description="Disordered" evidence="1">
    <location>
        <begin position="384"/>
        <end position="461"/>
    </location>
</feature>
<feature type="region of interest" description="Disordered" evidence="1">
    <location>
        <begin position="1"/>
        <end position="23"/>
    </location>
</feature>
<feature type="compositionally biased region" description="Basic and acidic residues" evidence="1">
    <location>
        <begin position="419"/>
        <end position="428"/>
    </location>
</feature>
<accession>A0A6J5L4A3</accession>
<sequence>MARAPKFRLSSTGKVTNPTLRAEGKVQAYTEKYAADEAPTPTAPGISSGVAKQTARATGVGEGILQGSAPAEELKGIHTELEARLDEHSRGDTTQARDTIPARAHLEAAGQAYENHVRAHGQAAATGSPEAYQEALHHLASMASHIGDALARTPAKIKRDDWAPDNLTWMDPDDPEGSPSLEKAAGVAGSRGHAVAGYQVLLKRKGIDAKVPKDDPESRKSEVSGIVDRLSGNAPILSQYEDFQNKVTKGKTGIVDPRRTPVRRSGRPYSGIGKLGLPETKPVAPRTVTDEEWQSKNVEQPLLSTSQVWTNTRPEDRGGVVRLNRDHFRATNPDKHSEAYRETDAYLRPEEYAKVREANPVGGAISKNATVPISKKRALTQQADEFLKASPKGPSEEDLKDIESGHEDTFDDFDDDEFDFSRPEESDKGMSALEAVRAAAKSSWDTGETGRMAAFTTGRGQ</sequence>
<feature type="compositionally biased region" description="Acidic residues" evidence="1">
    <location>
        <begin position="409"/>
        <end position="418"/>
    </location>
</feature>
<evidence type="ECO:0000313" key="2">
    <source>
        <dbReference type="EMBL" id="CAB4128432.1"/>
    </source>
</evidence>
<feature type="region of interest" description="Disordered" evidence="1">
    <location>
        <begin position="251"/>
        <end position="342"/>
    </location>
</feature>
<dbReference type="EMBL" id="LR796226">
    <property type="protein sequence ID" value="CAB4128432.1"/>
    <property type="molecule type" value="Genomic_DNA"/>
</dbReference>
<gene>
    <name evidence="2" type="ORF">UFOVP111_32</name>
</gene>
<evidence type="ECO:0000256" key="1">
    <source>
        <dbReference type="SAM" id="MobiDB-lite"/>
    </source>
</evidence>
<protein>
    <submittedName>
        <fullName evidence="2">Uncharacterized protein</fullName>
    </submittedName>
</protein>
<feature type="compositionally biased region" description="Polar residues" evidence="1">
    <location>
        <begin position="9"/>
        <end position="19"/>
    </location>
</feature>
<feature type="compositionally biased region" description="Basic and acidic residues" evidence="1">
    <location>
        <begin position="394"/>
        <end position="408"/>
    </location>
</feature>
<feature type="region of interest" description="Disordered" evidence="1">
    <location>
        <begin position="35"/>
        <end position="57"/>
    </location>
</feature>
<organism evidence="2">
    <name type="scientific">uncultured Caudovirales phage</name>
    <dbReference type="NCBI Taxonomy" id="2100421"/>
    <lineage>
        <taxon>Viruses</taxon>
        <taxon>Duplodnaviria</taxon>
        <taxon>Heunggongvirae</taxon>
        <taxon>Uroviricota</taxon>
        <taxon>Caudoviricetes</taxon>
        <taxon>Peduoviridae</taxon>
        <taxon>Maltschvirus</taxon>
        <taxon>Maltschvirus maltsch</taxon>
    </lineage>
</organism>
<name>A0A6J5L4A3_9CAUD</name>
<feature type="compositionally biased region" description="Polar residues" evidence="1">
    <location>
        <begin position="295"/>
        <end position="312"/>
    </location>
</feature>